<name>A0A4C1UAR0_EUMVA</name>
<evidence type="ECO:0000313" key="2">
    <source>
        <dbReference type="Proteomes" id="UP000299102"/>
    </source>
</evidence>
<keyword evidence="2" id="KW-1185">Reference proteome</keyword>
<gene>
    <name evidence="1" type="ORF">EVAR_12785_1</name>
</gene>
<dbReference type="Proteomes" id="UP000299102">
    <property type="component" value="Unassembled WGS sequence"/>
</dbReference>
<dbReference type="Gene3D" id="3.30.420.10">
    <property type="entry name" value="Ribonuclease H-like superfamily/Ribonuclease H"/>
    <property type="match status" value="1"/>
</dbReference>
<organism evidence="1 2">
    <name type="scientific">Eumeta variegata</name>
    <name type="common">Bagworm moth</name>
    <name type="synonym">Eumeta japonica</name>
    <dbReference type="NCBI Taxonomy" id="151549"/>
    <lineage>
        <taxon>Eukaryota</taxon>
        <taxon>Metazoa</taxon>
        <taxon>Ecdysozoa</taxon>
        <taxon>Arthropoda</taxon>
        <taxon>Hexapoda</taxon>
        <taxon>Insecta</taxon>
        <taxon>Pterygota</taxon>
        <taxon>Neoptera</taxon>
        <taxon>Endopterygota</taxon>
        <taxon>Lepidoptera</taxon>
        <taxon>Glossata</taxon>
        <taxon>Ditrysia</taxon>
        <taxon>Tineoidea</taxon>
        <taxon>Psychidae</taxon>
        <taxon>Oiketicinae</taxon>
        <taxon>Eumeta</taxon>
    </lineage>
</organism>
<evidence type="ECO:0000313" key="1">
    <source>
        <dbReference type="EMBL" id="GBP23505.1"/>
    </source>
</evidence>
<comment type="caution">
    <text evidence="1">The sequence shown here is derived from an EMBL/GenBank/DDBJ whole genome shotgun (WGS) entry which is preliminary data.</text>
</comment>
<accession>A0A4C1UAR0</accession>
<dbReference type="OrthoDB" id="7456848at2759"/>
<dbReference type="GO" id="GO:0003676">
    <property type="term" value="F:nucleic acid binding"/>
    <property type="evidence" value="ECO:0007669"/>
    <property type="project" value="InterPro"/>
</dbReference>
<dbReference type="EMBL" id="BGZK01000151">
    <property type="protein sequence ID" value="GBP23505.1"/>
    <property type="molecule type" value="Genomic_DNA"/>
</dbReference>
<proteinExistence type="predicted"/>
<sequence>MRLKREVEKKRPKLINRKGVIFQNDNARPHASLATHQLLSLIAYTHSQETDNQLLNAIYRLVKSKCERKIRVAIQYLPSGGGGWRLRRRGAVT</sequence>
<reference evidence="1 2" key="1">
    <citation type="journal article" date="2019" name="Commun. Biol.">
        <title>The bagworm genome reveals a unique fibroin gene that provides high tensile strength.</title>
        <authorList>
            <person name="Kono N."/>
            <person name="Nakamura H."/>
            <person name="Ohtoshi R."/>
            <person name="Tomita M."/>
            <person name="Numata K."/>
            <person name="Arakawa K."/>
        </authorList>
    </citation>
    <scope>NUCLEOTIDE SEQUENCE [LARGE SCALE GENOMIC DNA]</scope>
</reference>
<protein>
    <recommendedName>
        <fullName evidence="3">Histone-lysine N-methyltransferase SETMAR</fullName>
    </recommendedName>
</protein>
<dbReference type="AlphaFoldDB" id="A0A4C1UAR0"/>
<evidence type="ECO:0008006" key="3">
    <source>
        <dbReference type="Google" id="ProtNLM"/>
    </source>
</evidence>
<dbReference type="InterPro" id="IPR036397">
    <property type="entry name" value="RNaseH_sf"/>
</dbReference>